<protein>
    <submittedName>
        <fullName evidence="1">Uncharacterized protein</fullName>
    </submittedName>
</protein>
<accession>A0A0K2V8R9</accession>
<evidence type="ECO:0000313" key="1">
    <source>
        <dbReference type="EMBL" id="CDW46923.1"/>
    </source>
</evidence>
<proteinExistence type="predicted"/>
<name>A0A0K2V8R9_LEPSM</name>
<dbReference type="EMBL" id="HACA01029562">
    <property type="protein sequence ID" value="CDW46923.1"/>
    <property type="molecule type" value="Transcribed_RNA"/>
</dbReference>
<organism evidence="1">
    <name type="scientific">Lepeophtheirus salmonis</name>
    <name type="common">Salmon louse</name>
    <name type="synonym">Caligus salmonis</name>
    <dbReference type="NCBI Taxonomy" id="72036"/>
    <lineage>
        <taxon>Eukaryota</taxon>
        <taxon>Metazoa</taxon>
        <taxon>Ecdysozoa</taxon>
        <taxon>Arthropoda</taxon>
        <taxon>Crustacea</taxon>
        <taxon>Multicrustacea</taxon>
        <taxon>Hexanauplia</taxon>
        <taxon>Copepoda</taxon>
        <taxon>Siphonostomatoida</taxon>
        <taxon>Caligidae</taxon>
        <taxon>Lepeophtheirus</taxon>
    </lineage>
</organism>
<sequence>MDKIYGAKFCE</sequence>
<reference evidence="1" key="1">
    <citation type="submission" date="2014-05" db="EMBL/GenBank/DDBJ databases">
        <authorList>
            <person name="Chronopoulou M."/>
        </authorList>
    </citation>
    <scope>NUCLEOTIDE SEQUENCE</scope>
    <source>
        <tissue evidence="1">Whole organism</tissue>
    </source>
</reference>